<dbReference type="InterPro" id="IPR000835">
    <property type="entry name" value="HTH_MarR-typ"/>
</dbReference>
<dbReference type="Gene3D" id="3.30.420.40">
    <property type="match status" value="2"/>
</dbReference>
<dbReference type="Pfam" id="PF00480">
    <property type="entry name" value="ROK"/>
    <property type="match status" value="1"/>
</dbReference>
<dbReference type="InterPro" id="IPR000600">
    <property type="entry name" value="ROK"/>
</dbReference>
<dbReference type="Gene3D" id="1.10.10.10">
    <property type="entry name" value="Winged helix-like DNA-binding domain superfamily/Winged helix DNA-binding domain"/>
    <property type="match status" value="1"/>
</dbReference>
<dbReference type="PANTHER" id="PTHR18964">
    <property type="entry name" value="ROK (REPRESSOR, ORF, KINASE) FAMILY"/>
    <property type="match status" value="1"/>
</dbReference>
<dbReference type="RefSeq" id="WP_345526827.1">
    <property type="nucleotide sequence ID" value="NZ_BAABKN010000014.1"/>
</dbReference>
<protein>
    <submittedName>
        <fullName evidence="3">ROK family transcriptional regulator</fullName>
    </submittedName>
</protein>
<evidence type="ECO:0000259" key="2">
    <source>
        <dbReference type="Pfam" id="PF12802"/>
    </source>
</evidence>
<evidence type="ECO:0000313" key="3">
    <source>
        <dbReference type="EMBL" id="GAA4737643.1"/>
    </source>
</evidence>
<dbReference type="InterPro" id="IPR036388">
    <property type="entry name" value="WH-like_DNA-bd_sf"/>
</dbReference>
<dbReference type="SUPFAM" id="SSF46785">
    <property type="entry name" value="Winged helix' DNA-binding domain"/>
    <property type="match status" value="1"/>
</dbReference>
<organism evidence="3 4">
    <name type="scientific">Nocardioides endophyticus</name>
    <dbReference type="NCBI Taxonomy" id="1353775"/>
    <lineage>
        <taxon>Bacteria</taxon>
        <taxon>Bacillati</taxon>
        <taxon>Actinomycetota</taxon>
        <taxon>Actinomycetes</taxon>
        <taxon>Propionibacteriales</taxon>
        <taxon>Nocardioidaceae</taxon>
        <taxon>Nocardioides</taxon>
    </lineage>
</organism>
<keyword evidence="4" id="KW-1185">Reference proteome</keyword>
<evidence type="ECO:0000313" key="4">
    <source>
        <dbReference type="Proteomes" id="UP001499882"/>
    </source>
</evidence>
<sequence length="403" mass="41890">MRTAKLSLVLRQLRDHGPRSRARLATELGLTRTAVSALVAELADLGLVRAAGVERGGMGRPGTSVELDGAAVCGIGAEINVNHVAVIALDLAGNVVAEHRIALEAHKLAVDEVLDRLVELIERTDDDVRASGAHTIGVTVGVAGLLDRPREVLTVGPNLRWRDVPVGSELRARLGAAYPVSIENEGNLAAIAEAVPGDPNRQDILVIFGEVGVGGGIVAAGRLLRGHQGYAGEFGHMIVEPGGRRCGCGRVGCWETVCGLRALLDGAADPDDPMRDPALSLDERLAELNRRADLGDTRTIAALDAVGNWIGIGAAMLTNALNPSAIVLSGYFAEIGHHMRPAIEEHLLAGVLAPQAGGTRVEFSTLGFTAAVRGGAAVALEPVFDDPTLVAPPRAAALLGGDR</sequence>
<comment type="caution">
    <text evidence="3">The sequence shown here is derived from an EMBL/GenBank/DDBJ whole genome shotgun (WGS) entry which is preliminary data.</text>
</comment>
<reference evidence="4" key="1">
    <citation type="journal article" date="2019" name="Int. J. Syst. Evol. Microbiol.">
        <title>The Global Catalogue of Microorganisms (GCM) 10K type strain sequencing project: providing services to taxonomists for standard genome sequencing and annotation.</title>
        <authorList>
            <consortium name="The Broad Institute Genomics Platform"/>
            <consortium name="The Broad Institute Genome Sequencing Center for Infectious Disease"/>
            <person name="Wu L."/>
            <person name="Ma J."/>
        </authorList>
    </citation>
    <scope>NUCLEOTIDE SEQUENCE [LARGE SCALE GENOMIC DNA]</scope>
    <source>
        <strain evidence="4">JCM 18532</strain>
    </source>
</reference>
<name>A0ABP8YSR5_9ACTN</name>
<dbReference type="InterPro" id="IPR036390">
    <property type="entry name" value="WH_DNA-bd_sf"/>
</dbReference>
<comment type="similarity">
    <text evidence="1">Belongs to the ROK (NagC/XylR) family.</text>
</comment>
<dbReference type="Pfam" id="PF12802">
    <property type="entry name" value="MarR_2"/>
    <property type="match status" value="1"/>
</dbReference>
<dbReference type="InterPro" id="IPR043129">
    <property type="entry name" value="ATPase_NBD"/>
</dbReference>
<dbReference type="PANTHER" id="PTHR18964:SF149">
    <property type="entry name" value="BIFUNCTIONAL UDP-N-ACETYLGLUCOSAMINE 2-EPIMERASE_N-ACETYLMANNOSAMINE KINASE"/>
    <property type="match status" value="1"/>
</dbReference>
<accession>A0ABP8YSR5</accession>
<proteinExistence type="inferred from homology"/>
<dbReference type="Proteomes" id="UP001499882">
    <property type="component" value="Unassembled WGS sequence"/>
</dbReference>
<evidence type="ECO:0000256" key="1">
    <source>
        <dbReference type="ARBA" id="ARBA00006479"/>
    </source>
</evidence>
<dbReference type="SUPFAM" id="SSF53067">
    <property type="entry name" value="Actin-like ATPase domain"/>
    <property type="match status" value="1"/>
</dbReference>
<dbReference type="EMBL" id="BAABKN010000014">
    <property type="protein sequence ID" value="GAA4737643.1"/>
    <property type="molecule type" value="Genomic_DNA"/>
</dbReference>
<gene>
    <name evidence="3" type="ORF">GCM10023350_22090</name>
</gene>
<feature type="domain" description="HTH marR-type" evidence="2">
    <location>
        <begin position="8"/>
        <end position="51"/>
    </location>
</feature>